<dbReference type="SUPFAM" id="SSF51197">
    <property type="entry name" value="Clavaminate synthase-like"/>
    <property type="match status" value="1"/>
</dbReference>
<dbReference type="InterPro" id="IPR003347">
    <property type="entry name" value="JmjC_dom"/>
</dbReference>
<dbReference type="PROSITE" id="PS51184">
    <property type="entry name" value="JMJC"/>
    <property type="match status" value="1"/>
</dbReference>
<dbReference type="EMBL" id="CP071090">
    <property type="protein sequence ID" value="QSQ28189.1"/>
    <property type="molecule type" value="Genomic_DNA"/>
</dbReference>
<name>A0ABX7PCG6_9BACT</name>
<dbReference type="Pfam" id="PF13621">
    <property type="entry name" value="Cupin_8"/>
    <property type="match status" value="1"/>
</dbReference>
<dbReference type="PANTHER" id="PTHR12461">
    <property type="entry name" value="HYPOXIA-INDUCIBLE FACTOR 1 ALPHA INHIBITOR-RELATED"/>
    <property type="match status" value="1"/>
</dbReference>
<gene>
    <name evidence="2" type="ORF">JY651_20740</name>
</gene>
<dbReference type="PANTHER" id="PTHR12461:SF105">
    <property type="entry name" value="HYPOXIA-INDUCIBLE FACTOR 1-ALPHA INHIBITOR"/>
    <property type="match status" value="1"/>
</dbReference>
<protein>
    <submittedName>
        <fullName evidence="2">Cupin-like domain-containing protein</fullName>
    </submittedName>
</protein>
<evidence type="ECO:0000259" key="1">
    <source>
        <dbReference type="PROSITE" id="PS51184"/>
    </source>
</evidence>
<dbReference type="Proteomes" id="UP000662747">
    <property type="component" value="Chromosome"/>
</dbReference>
<sequence>MVYRTPRVIRPEESDLPPRRAWLAENLTRGVPPRRLVALLCDSGVTPEQAQAEVASVAEHPAVVQARARMARHAEMESLLASRAALYRQHQTRDGGPRVERLRGLSPEAFFERYYHRNRPVIVEGLMADWPALSRWTPEWLAERFGDEPVEVMAGRESDGDPDFNANRLRSSLPLRELVARMRGGGATNDVYLVARNSLLLREAFRPLLDDLRAPAGYIHPDIAAPHSVHLWFGPAGTLSNLHHDHLNVLFCQVFGRKRFWLIPSWETPWLYNDRGLYSAVDIRAPDVERFPDFARATVHTCEVGPGDALLIPVGWWHAVQALDVSLSVTFVCFDRDARNAEWRDYWIGPRPEKVE</sequence>
<dbReference type="SMART" id="SM00558">
    <property type="entry name" value="JmjC"/>
    <property type="match status" value="1"/>
</dbReference>
<dbReference type="Gene3D" id="2.60.120.650">
    <property type="entry name" value="Cupin"/>
    <property type="match status" value="1"/>
</dbReference>
<keyword evidence="3" id="KW-1185">Reference proteome</keyword>
<feature type="domain" description="JmjC" evidence="1">
    <location>
        <begin position="203"/>
        <end position="350"/>
    </location>
</feature>
<proteinExistence type="predicted"/>
<evidence type="ECO:0000313" key="3">
    <source>
        <dbReference type="Proteomes" id="UP000662747"/>
    </source>
</evidence>
<evidence type="ECO:0000313" key="2">
    <source>
        <dbReference type="EMBL" id="QSQ28189.1"/>
    </source>
</evidence>
<dbReference type="InterPro" id="IPR041667">
    <property type="entry name" value="Cupin_8"/>
</dbReference>
<accession>A0ABX7PCG6</accession>
<reference evidence="2 3" key="1">
    <citation type="submission" date="2021-02" db="EMBL/GenBank/DDBJ databases">
        <title>De Novo genome assembly of isolated myxobacteria.</title>
        <authorList>
            <person name="Stevens D.C."/>
        </authorList>
    </citation>
    <scope>NUCLEOTIDE SEQUENCE [LARGE SCALE GENOMIC DNA]</scope>
    <source>
        <strain evidence="3">SCPEA02</strain>
    </source>
</reference>
<organism evidence="2 3">
    <name type="scientific">Pyxidicoccus parkwayensis</name>
    <dbReference type="NCBI Taxonomy" id="2813578"/>
    <lineage>
        <taxon>Bacteria</taxon>
        <taxon>Pseudomonadati</taxon>
        <taxon>Myxococcota</taxon>
        <taxon>Myxococcia</taxon>
        <taxon>Myxococcales</taxon>
        <taxon>Cystobacterineae</taxon>
        <taxon>Myxococcaceae</taxon>
        <taxon>Pyxidicoccus</taxon>
    </lineage>
</organism>